<dbReference type="InterPro" id="IPR000573">
    <property type="entry name" value="AconitaseA/IPMdHydase_ssu_swvl"/>
</dbReference>
<evidence type="ECO:0000256" key="8">
    <source>
        <dbReference type="ARBA" id="ARBA00022605"/>
    </source>
</evidence>
<comment type="catalytic activity">
    <reaction evidence="1">
        <text>(2R,3S)-3-isopropylmalate = (2S)-2-isopropylmalate</text>
        <dbReference type="Rhea" id="RHEA:32287"/>
        <dbReference type="ChEBI" id="CHEBI:1178"/>
        <dbReference type="ChEBI" id="CHEBI:35121"/>
        <dbReference type="EC" id="4.2.1.33"/>
    </reaction>
</comment>
<evidence type="ECO:0000259" key="11">
    <source>
        <dbReference type="Pfam" id="PF00694"/>
    </source>
</evidence>
<dbReference type="GO" id="GO:0009316">
    <property type="term" value="C:3-isopropylmalate dehydratase complex"/>
    <property type="evidence" value="ECO:0007669"/>
    <property type="project" value="InterPro"/>
</dbReference>
<dbReference type="AlphaFoldDB" id="A0A6J7JDV0"/>
<accession>A0A6J7JDV0</accession>
<dbReference type="EC" id="4.2.1.33" evidence="6"/>
<dbReference type="PANTHER" id="PTHR43345">
    <property type="entry name" value="3-ISOPROPYLMALATE DEHYDRATASE SMALL SUBUNIT 2-RELATED-RELATED"/>
    <property type="match status" value="1"/>
</dbReference>
<reference evidence="12" key="1">
    <citation type="submission" date="2020-05" db="EMBL/GenBank/DDBJ databases">
        <authorList>
            <person name="Chiriac C."/>
            <person name="Salcher M."/>
            <person name="Ghai R."/>
            <person name="Kavagutti S V."/>
        </authorList>
    </citation>
    <scope>NUCLEOTIDE SEQUENCE</scope>
</reference>
<dbReference type="UniPathway" id="UPA00048">
    <property type="reaction ID" value="UER00071"/>
</dbReference>
<evidence type="ECO:0000256" key="2">
    <source>
        <dbReference type="ARBA" id="ARBA00002695"/>
    </source>
</evidence>
<proteinExistence type="inferred from homology"/>
<dbReference type="GO" id="GO:0009098">
    <property type="term" value="P:L-leucine biosynthetic process"/>
    <property type="evidence" value="ECO:0007669"/>
    <property type="project" value="UniProtKB-UniPathway"/>
</dbReference>
<feature type="domain" description="Aconitase A/isopropylmalate dehydratase small subunit swivel" evidence="11">
    <location>
        <begin position="58"/>
        <end position="112"/>
    </location>
</feature>
<dbReference type="Gene3D" id="3.20.19.10">
    <property type="entry name" value="Aconitase, domain 4"/>
    <property type="match status" value="1"/>
</dbReference>
<protein>
    <recommendedName>
        <fullName evidence="6">3-isopropylmalate dehydratase</fullName>
        <ecNumber evidence="6">4.2.1.33</ecNumber>
    </recommendedName>
</protein>
<dbReference type="InterPro" id="IPR015928">
    <property type="entry name" value="Aconitase/3IPM_dehydase_swvl"/>
</dbReference>
<dbReference type="InterPro" id="IPR050075">
    <property type="entry name" value="LeuD"/>
</dbReference>
<evidence type="ECO:0000256" key="9">
    <source>
        <dbReference type="ARBA" id="ARBA00023239"/>
    </source>
</evidence>
<name>A0A6J7JDV0_9ZZZZ</name>
<evidence type="ECO:0000313" key="12">
    <source>
        <dbReference type="EMBL" id="CAB4940432.1"/>
    </source>
</evidence>
<comment type="similarity">
    <text evidence="4">Belongs to the LeuD family. LeuD type 1 subfamily.</text>
</comment>
<evidence type="ECO:0000256" key="4">
    <source>
        <dbReference type="ARBA" id="ARBA00009845"/>
    </source>
</evidence>
<dbReference type="InterPro" id="IPR033940">
    <property type="entry name" value="IPMI_Swivel"/>
</dbReference>
<organism evidence="12">
    <name type="scientific">freshwater metagenome</name>
    <dbReference type="NCBI Taxonomy" id="449393"/>
    <lineage>
        <taxon>unclassified sequences</taxon>
        <taxon>metagenomes</taxon>
        <taxon>ecological metagenomes</taxon>
    </lineage>
</organism>
<dbReference type="NCBIfam" id="NF002458">
    <property type="entry name" value="PRK01641.1"/>
    <property type="match status" value="1"/>
</dbReference>
<evidence type="ECO:0000256" key="5">
    <source>
        <dbReference type="ARBA" id="ARBA00011271"/>
    </source>
</evidence>
<evidence type="ECO:0000256" key="6">
    <source>
        <dbReference type="ARBA" id="ARBA00011998"/>
    </source>
</evidence>
<dbReference type="NCBIfam" id="TIGR00171">
    <property type="entry name" value="leuD"/>
    <property type="match status" value="1"/>
</dbReference>
<evidence type="ECO:0000256" key="3">
    <source>
        <dbReference type="ARBA" id="ARBA00004729"/>
    </source>
</evidence>
<dbReference type="GO" id="GO:0003861">
    <property type="term" value="F:3-isopropylmalate dehydratase activity"/>
    <property type="evidence" value="ECO:0007669"/>
    <property type="project" value="UniProtKB-EC"/>
</dbReference>
<evidence type="ECO:0000256" key="10">
    <source>
        <dbReference type="ARBA" id="ARBA00023304"/>
    </source>
</evidence>
<gene>
    <name evidence="12" type="ORF">UFOPK3674_01794</name>
</gene>
<comment type="function">
    <text evidence="2">Catalyzes the isomerization between 2-isopropylmalate and 3-isopropylmalate, via the formation of 2-isopropylmaleate.</text>
</comment>
<keyword evidence="7" id="KW-0432">Leucine biosynthesis</keyword>
<evidence type="ECO:0000256" key="7">
    <source>
        <dbReference type="ARBA" id="ARBA00022430"/>
    </source>
</evidence>
<dbReference type="Pfam" id="PF00694">
    <property type="entry name" value="Aconitase_C"/>
    <property type="match status" value="1"/>
</dbReference>
<comment type="subunit">
    <text evidence="5">Heterodimer of LeuC and LeuD.</text>
</comment>
<dbReference type="EMBL" id="CAFBMX010000009">
    <property type="protein sequence ID" value="CAB4940432.1"/>
    <property type="molecule type" value="Genomic_DNA"/>
</dbReference>
<dbReference type="PANTHER" id="PTHR43345:SF5">
    <property type="entry name" value="3-ISOPROPYLMALATE DEHYDRATASE SMALL SUBUNIT"/>
    <property type="match status" value="1"/>
</dbReference>
<dbReference type="InterPro" id="IPR004431">
    <property type="entry name" value="3-IsopropMal_deHydase_ssu"/>
</dbReference>
<dbReference type="CDD" id="cd01577">
    <property type="entry name" value="IPMI_Swivel"/>
    <property type="match status" value="1"/>
</dbReference>
<comment type="pathway">
    <text evidence="3">Amino-acid biosynthesis; L-leucine biosynthesis; L-leucine from 3-methyl-2-oxobutanoate: step 2/4.</text>
</comment>
<keyword evidence="8" id="KW-0028">Amino-acid biosynthesis</keyword>
<keyword evidence="9" id="KW-0456">Lyase</keyword>
<dbReference type="SUPFAM" id="SSF52016">
    <property type="entry name" value="LeuD/IlvD-like"/>
    <property type="match status" value="1"/>
</dbReference>
<evidence type="ECO:0000256" key="1">
    <source>
        <dbReference type="ARBA" id="ARBA00000491"/>
    </source>
</evidence>
<sequence length="188" mass="20688">MEAVTVIDGPVSVLDRDDVDTDQIIPKQFLKRIERTGFGEFLFYDWKQEPGWDLPANPVLVAGRNFGCGSSREHAPWALEDYGFRAIIAPSFADIFRSNSTKIGLLPVELTEQECQAVAAAGHVEIDLAAQEVHFGDGQVARFEIEPETKHRLLHGLDDIALTLQQGDAVAAYEATRERPGPVTTSLA</sequence>
<keyword evidence="10" id="KW-0100">Branched-chain amino acid biosynthesis</keyword>